<evidence type="ECO:0000256" key="3">
    <source>
        <dbReference type="SAM" id="MobiDB-lite"/>
    </source>
</evidence>
<proteinExistence type="predicted"/>
<dbReference type="InterPro" id="IPR045857">
    <property type="entry name" value="O16G_dom_2"/>
</dbReference>
<dbReference type="InterPro" id="IPR017853">
    <property type="entry name" value="GH"/>
</dbReference>
<dbReference type="GO" id="GO:0005975">
    <property type="term" value="P:carbohydrate metabolic process"/>
    <property type="evidence" value="ECO:0007669"/>
    <property type="project" value="InterPro"/>
</dbReference>
<dbReference type="STRING" id="1184251.TCELL_0558"/>
<dbReference type="KEGG" id="thg:TCELL_0558"/>
<dbReference type="InterPro" id="IPR006047">
    <property type="entry name" value="GH13_cat_dom"/>
</dbReference>
<dbReference type="CDD" id="cd11338">
    <property type="entry name" value="AmyAc_CMD"/>
    <property type="match status" value="1"/>
</dbReference>
<dbReference type="Gene3D" id="3.90.400.10">
    <property type="entry name" value="Oligo-1,6-glucosidase, Domain 2"/>
    <property type="match status" value="1"/>
</dbReference>
<dbReference type="PANTHER" id="PTHR10357">
    <property type="entry name" value="ALPHA-AMYLASE FAMILY MEMBER"/>
    <property type="match status" value="1"/>
</dbReference>
<evidence type="ECO:0000256" key="2">
    <source>
        <dbReference type="ARBA" id="ARBA00023295"/>
    </source>
</evidence>
<keyword evidence="2" id="KW-0326">Glycosidase</keyword>
<dbReference type="Gene3D" id="3.20.20.80">
    <property type="entry name" value="Glycosidases"/>
    <property type="match status" value="1"/>
</dbReference>
<dbReference type="Pfam" id="PF00128">
    <property type="entry name" value="Alpha-amylase"/>
    <property type="match status" value="1"/>
</dbReference>
<dbReference type="InParanoid" id="I3TDZ5"/>
<feature type="domain" description="Glycosyl hydrolase family 13 catalytic" evidence="4">
    <location>
        <begin position="204"/>
        <end position="593"/>
    </location>
</feature>
<dbReference type="SUPFAM" id="SSF51011">
    <property type="entry name" value="Glycosyl hydrolase domain"/>
    <property type="match status" value="1"/>
</dbReference>
<evidence type="ECO:0000259" key="4">
    <source>
        <dbReference type="SMART" id="SM00642"/>
    </source>
</evidence>
<keyword evidence="1" id="KW-0378">Hydrolase</keyword>
<organism evidence="5 6">
    <name type="scientific">Thermogladius calderae (strain DSM 22663 / VKM B-2946 / 1633)</name>
    <dbReference type="NCBI Taxonomy" id="1184251"/>
    <lineage>
        <taxon>Archaea</taxon>
        <taxon>Thermoproteota</taxon>
        <taxon>Thermoprotei</taxon>
        <taxon>Desulfurococcales</taxon>
        <taxon>Desulfurococcaceae</taxon>
        <taxon>Thermogladius</taxon>
    </lineage>
</organism>
<dbReference type="eggNOG" id="arCOG02948">
    <property type="taxonomic scope" value="Archaea"/>
</dbReference>
<dbReference type="SMART" id="SM00642">
    <property type="entry name" value="Aamy"/>
    <property type="match status" value="1"/>
</dbReference>
<sequence length="673" mass="75326">MKSTMPSLKKTLGAAVLVSILALILANELWVLTQQGREQISTQTKTSSQVSTTTTYTPSTTSSAYTTTPGTTTSPNSATAFPVEEYLGSGGSSAVFNPADPAFLSVADGGVVLRLTTPAGTYSSVYVVVNGTSIEMKRQLKWSGYEMWYARVDGVGPFEYYFVLATSEGRRVYLYNTTERPLFNFDGVDRFPQVRWVVGSVGYQIFPDRFYNGDPTNDLLANRTDELCLNAFSTSRPAFSNWSDPITPLHCCHQYFGGDLKGITMKLGYLKSLGVDMIYLNPIFLSGSVHGYDTYDYLVVDPKYGTQEDLRNLIIRAHDLGIRVIFDFVPDHVGIGFWAFLDVYEKGPSSKYWYWFTIYKWPFKLGDSSAYRCWWGFGSLPQLNTTNPEVRDYLLNVALYWMDFGFDGMRIDTPTDLLGAKDFFRELRALVKSKYPQAYIVGEIWDLDPSWLKGDLFDSLMFYSLGRGVLLAFSSGKITGTQAAEALSVFYASIGANVAGMGFNVVDSHDTSRVLTDLGGGRLGDKPSYESIQRLKLLTVLQFTMPGMPVIFQGDERGALGDKNHFDEQRYPIQWDQLIPEVYNHYLYLTTLKHTLPGLNTSIIRVLYSSDDLLVYTRGYNDEVLVIANNGLIDHEVQLPEGAWRVVYPAGYQAVVVNKIRVSPLSALILVKE</sequence>
<dbReference type="GO" id="GO:0016798">
    <property type="term" value="F:hydrolase activity, acting on glycosyl bonds"/>
    <property type="evidence" value="ECO:0007669"/>
    <property type="project" value="UniProtKB-KW"/>
</dbReference>
<dbReference type="Proteomes" id="UP000005270">
    <property type="component" value="Chromosome"/>
</dbReference>
<name>I3TDZ5_THEC1</name>
<dbReference type="PANTHER" id="PTHR10357:SF210">
    <property type="entry name" value="MALTODEXTRIN GLUCOSIDASE"/>
    <property type="match status" value="1"/>
</dbReference>
<evidence type="ECO:0000256" key="1">
    <source>
        <dbReference type="ARBA" id="ARBA00022801"/>
    </source>
</evidence>
<keyword evidence="6" id="KW-1185">Reference proteome</keyword>
<dbReference type="AlphaFoldDB" id="I3TDZ5"/>
<dbReference type="SUPFAM" id="SSF51445">
    <property type="entry name" value="(Trans)glycosidases"/>
    <property type="match status" value="1"/>
</dbReference>
<evidence type="ECO:0000313" key="6">
    <source>
        <dbReference type="Proteomes" id="UP000005270"/>
    </source>
</evidence>
<protein>
    <submittedName>
        <fullName evidence="5">Pullulanase</fullName>
    </submittedName>
</protein>
<dbReference type="HOGENOM" id="CLU_006462_6_4_2"/>
<gene>
    <name evidence="5" type="ordered locus">TCELL_0558</name>
</gene>
<accession>I3TDZ5</accession>
<reference evidence="5 6" key="1">
    <citation type="journal article" date="2012" name="J. Bacteriol.">
        <title>Complete genome sequence of the hyperthermophilic cellulolytic Crenarchaeon 'Thermogladius cellulolyticus' 1633.</title>
        <authorList>
            <person name="Mardanov A.V."/>
            <person name="Kochetkova T.V."/>
            <person name="Beletsky A.V."/>
            <person name="Bonch-Osmolovskaya E.A."/>
            <person name="Ravin N.V."/>
            <person name="Skryabin K.G."/>
        </authorList>
    </citation>
    <scope>NUCLEOTIDE SEQUENCE [LARGE SCALE GENOMIC DNA]</scope>
    <source>
        <strain evidence="6">DSM 22663 / VKM B-2946 / 1633</strain>
    </source>
</reference>
<evidence type="ECO:0000313" key="5">
    <source>
        <dbReference type="EMBL" id="AFK50983.1"/>
    </source>
</evidence>
<feature type="region of interest" description="Disordered" evidence="3">
    <location>
        <begin position="41"/>
        <end position="76"/>
    </location>
</feature>
<dbReference type="EMBL" id="CP003531">
    <property type="protein sequence ID" value="AFK50983.1"/>
    <property type="molecule type" value="Genomic_DNA"/>
</dbReference>